<evidence type="ECO:0000313" key="2">
    <source>
        <dbReference type="Proteomes" id="UP000276133"/>
    </source>
</evidence>
<dbReference type="EMBL" id="REGN01013631">
    <property type="protein sequence ID" value="RMZ93676.1"/>
    <property type="molecule type" value="Genomic_DNA"/>
</dbReference>
<comment type="caution">
    <text evidence="1">The sequence shown here is derived from an EMBL/GenBank/DDBJ whole genome shotgun (WGS) entry which is preliminary data.</text>
</comment>
<name>A0A3M7P3L7_BRAPC</name>
<accession>A0A3M7P3L7</accession>
<dbReference type="Proteomes" id="UP000276133">
    <property type="component" value="Unassembled WGS sequence"/>
</dbReference>
<keyword evidence="2" id="KW-1185">Reference proteome</keyword>
<evidence type="ECO:0000313" key="1">
    <source>
        <dbReference type="EMBL" id="RMZ93676.1"/>
    </source>
</evidence>
<dbReference type="AlphaFoldDB" id="A0A3M7P3L7"/>
<gene>
    <name evidence="1" type="ORF">BpHYR1_008362</name>
</gene>
<protein>
    <submittedName>
        <fullName evidence="1">Uncharacterized protein</fullName>
    </submittedName>
</protein>
<organism evidence="1 2">
    <name type="scientific">Brachionus plicatilis</name>
    <name type="common">Marine rotifer</name>
    <name type="synonym">Brachionus muelleri</name>
    <dbReference type="NCBI Taxonomy" id="10195"/>
    <lineage>
        <taxon>Eukaryota</taxon>
        <taxon>Metazoa</taxon>
        <taxon>Spiralia</taxon>
        <taxon>Gnathifera</taxon>
        <taxon>Rotifera</taxon>
        <taxon>Eurotatoria</taxon>
        <taxon>Monogononta</taxon>
        <taxon>Pseudotrocha</taxon>
        <taxon>Ploima</taxon>
        <taxon>Brachionidae</taxon>
        <taxon>Brachionus</taxon>
    </lineage>
</organism>
<sequence length="117" mass="13430">MGLSVSEREAFPKAVKNIISQMTKSELVAHFIKQGISRSTIQYNAINLSTKLWSFLRSWLHFLPDLASSHYFILSTAWVNENVNYVTKDINPLNVLQTCPTENFWGCLSEKEYEGGW</sequence>
<proteinExistence type="predicted"/>
<reference evidence="1 2" key="1">
    <citation type="journal article" date="2018" name="Sci. Rep.">
        <title>Genomic signatures of local adaptation to the degree of environmental predictability in rotifers.</title>
        <authorList>
            <person name="Franch-Gras L."/>
            <person name="Hahn C."/>
            <person name="Garcia-Roger E.M."/>
            <person name="Carmona M.J."/>
            <person name="Serra M."/>
            <person name="Gomez A."/>
        </authorList>
    </citation>
    <scope>NUCLEOTIDE SEQUENCE [LARGE SCALE GENOMIC DNA]</scope>
    <source>
        <strain evidence="1">HYR1</strain>
    </source>
</reference>